<name>A0A5B7J2F7_PORTR</name>
<evidence type="ECO:0000313" key="1">
    <source>
        <dbReference type="EMBL" id="MPC92011.1"/>
    </source>
</evidence>
<sequence>MEEEEEEEKEEEEEEEDVRLCVFFFSTSPLFRPLPPSRGIPRTPASAYLRSFSHLHLSPVLSRAHLLAKARVLFPLPPRVTKKFQTFI</sequence>
<evidence type="ECO:0000313" key="2">
    <source>
        <dbReference type="Proteomes" id="UP000324222"/>
    </source>
</evidence>
<dbReference type="EMBL" id="VSRR010089776">
    <property type="protein sequence ID" value="MPC92011.1"/>
    <property type="molecule type" value="Genomic_DNA"/>
</dbReference>
<dbReference type="AlphaFoldDB" id="A0A5B7J2F7"/>
<proteinExistence type="predicted"/>
<gene>
    <name evidence="1" type="ORF">E2C01_087079</name>
</gene>
<protein>
    <submittedName>
        <fullName evidence="1">Uncharacterized protein</fullName>
    </submittedName>
</protein>
<reference evidence="1 2" key="1">
    <citation type="submission" date="2019-05" db="EMBL/GenBank/DDBJ databases">
        <title>Another draft genome of Portunus trituberculatus and its Hox gene families provides insights of decapod evolution.</title>
        <authorList>
            <person name="Jeong J.-H."/>
            <person name="Song I."/>
            <person name="Kim S."/>
            <person name="Choi T."/>
            <person name="Kim D."/>
            <person name="Ryu S."/>
            <person name="Kim W."/>
        </authorList>
    </citation>
    <scope>NUCLEOTIDE SEQUENCE [LARGE SCALE GENOMIC DNA]</scope>
    <source>
        <tissue evidence="1">Muscle</tissue>
    </source>
</reference>
<keyword evidence="2" id="KW-1185">Reference proteome</keyword>
<comment type="caution">
    <text evidence="1">The sequence shown here is derived from an EMBL/GenBank/DDBJ whole genome shotgun (WGS) entry which is preliminary data.</text>
</comment>
<organism evidence="1 2">
    <name type="scientific">Portunus trituberculatus</name>
    <name type="common">Swimming crab</name>
    <name type="synonym">Neptunus trituberculatus</name>
    <dbReference type="NCBI Taxonomy" id="210409"/>
    <lineage>
        <taxon>Eukaryota</taxon>
        <taxon>Metazoa</taxon>
        <taxon>Ecdysozoa</taxon>
        <taxon>Arthropoda</taxon>
        <taxon>Crustacea</taxon>
        <taxon>Multicrustacea</taxon>
        <taxon>Malacostraca</taxon>
        <taxon>Eumalacostraca</taxon>
        <taxon>Eucarida</taxon>
        <taxon>Decapoda</taxon>
        <taxon>Pleocyemata</taxon>
        <taxon>Brachyura</taxon>
        <taxon>Eubrachyura</taxon>
        <taxon>Portunoidea</taxon>
        <taxon>Portunidae</taxon>
        <taxon>Portuninae</taxon>
        <taxon>Portunus</taxon>
    </lineage>
</organism>
<dbReference type="Proteomes" id="UP000324222">
    <property type="component" value="Unassembled WGS sequence"/>
</dbReference>
<accession>A0A5B7J2F7</accession>